<dbReference type="AlphaFoldDB" id="A0A8J4QMS9"/>
<comment type="caution">
    <text evidence="1">The sequence shown here is derived from an EMBL/GenBank/DDBJ whole genome shotgun (WGS) entry which is preliminary data.</text>
</comment>
<evidence type="ECO:0000313" key="1">
    <source>
        <dbReference type="EMBL" id="KAF3955101.1"/>
    </source>
</evidence>
<dbReference type="Proteomes" id="UP000737018">
    <property type="component" value="Unassembled WGS sequence"/>
</dbReference>
<accession>A0A8J4QMS9</accession>
<name>A0A8J4QMS9_9ROSI</name>
<proteinExistence type="predicted"/>
<keyword evidence="2" id="KW-1185">Reference proteome</keyword>
<sequence>MCKRHCQASKEPSKSCSLVSKDPSQYFDGTRVYIQGSLWGGFAYILSEQQCLKKTGRFHCLSNFLIELYGTPKDLDDFCLESSAGGLDFP</sequence>
<dbReference type="OrthoDB" id="1762281at2759"/>
<dbReference type="EMBL" id="JRKL02003483">
    <property type="protein sequence ID" value="KAF3955101.1"/>
    <property type="molecule type" value="Genomic_DNA"/>
</dbReference>
<gene>
    <name evidence="1" type="ORF">CMV_019641</name>
</gene>
<evidence type="ECO:0000313" key="2">
    <source>
        <dbReference type="Proteomes" id="UP000737018"/>
    </source>
</evidence>
<organism evidence="1 2">
    <name type="scientific">Castanea mollissima</name>
    <name type="common">Chinese chestnut</name>
    <dbReference type="NCBI Taxonomy" id="60419"/>
    <lineage>
        <taxon>Eukaryota</taxon>
        <taxon>Viridiplantae</taxon>
        <taxon>Streptophyta</taxon>
        <taxon>Embryophyta</taxon>
        <taxon>Tracheophyta</taxon>
        <taxon>Spermatophyta</taxon>
        <taxon>Magnoliopsida</taxon>
        <taxon>eudicotyledons</taxon>
        <taxon>Gunneridae</taxon>
        <taxon>Pentapetalae</taxon>
        <taxon>rosids</taxon>
        <taxon>fabids</taxon>
        <taxon>Fagales</taxon>
        <taxon>Fagaceae</taxon>
        <taxon>Castanea</taxon>
    </lineage>
</organism>
<reference evidence="1" key="1">
    <citation type="submission" date="2020-03" db="EMBL/GenBank/DDBJ databases">
        <title>Castanea mollissima Vanexum genome sequencing.</title>
        <authorList>
            <person name="Staton M."/>
        </authorList>
    </citation>
    <scope>NUCLEOTIDE SEQUENCE</scope>
    <source>
        <tissue evidence="1">Leaf</tissue>
    </source>
</reference>
<protein>
    <submittedName>
        <fullName evidence="1">Uncharacterized protein</fullName>
    </submittedName>
</protein>